<dbReference type="OrthoDB" id="596770at2"/>
<dbReference type="AlphaFoldDB" id="B3QY53"/>
<reference evidence="2 3" key="1">
    <citation type="submission" date="2008-06" db="EMBL/GenBank/DDBJ databases">
        <title>Complete sequence of Chloroherpeton thalassium ATCC 35110.</title>
        <authorList>
            <consortium name="US DOE Joint Genome Institute"/>
            <person name="Lucas S."/>
            <person name="Copeland A."/>
            <person name="Lapidus A."/>
            <person name="Glavina del Rio T."/>
            <person name="Dalin E."/>
            <person name="Tice H."/>
            <person name="Bruce D."/>
            <person name="Goodwin L."/>
            <person name="Pitluck S."/>
            <person name="Schmutz J."/>
            <person name="Larimer F."/>
            <person name="Land M."/>
            <person name="Hauser L."/>
            <person name="Kyrpides N."/>
            <person name="Mikhailova N."/>
            <person name="Liu Z."/>
            <person name="Li T."/>
            <person name="Zhao F."/>
            <person name="Overmann J."/>
            <person name="Bryant D.A."/>
            <person name="Richardson P."/>
        </authorList>
    </citation>
    <scope>NUCLEOTIDE SEQUENCE [LARGE SCALE GENOMIC DNA]</scope>
    <source>
        <strain evidence="3">ATCC 35110 / GB-78</strain>
    </source>
</reference>
<evidence type="ECO:0000313" key="3">
    <source>
        <dbReference type="Proteomes" id="UP000001208"/>
    </source>
</evidence>
<comment type="similarity">
    <text evidence="1">Belongs to the ferrochelatase family.</text>
</comment>
<sequence length="349" mass="40134">MRKKFAVLISTYGEVEEPTIENLLPNSKRIIQMVTCQIATISKMLHHAIAGFRSVKRRKTWTKAGYQSRLNQINRQQMTLISQKIKPCLNTLDEPVDVDFFEAYYFVPPYLEDVVRQVNNNGYDEVIIISMLPIESAFSCGVACKIVMEELTEPYLLNTHVVGSLWRDEQLVKIFTEHVFSKVRQTNFYYPKEKTGLILAAHGTLVRDGNGNEPPVPTGLKQTFEFFDLIKREILTDSRNCFQDVKLGCLNHKFGGEWTHETMELAMQEFQVAGVENLALFPFGFFADNSEVDFEAKKNLQKSNFQNTLYIECVNDSEPFAMWLAEKIISKIQMVQNLRRFTEAVGQKA</sequence>
<accession>B3QY53</accession>
<dbReference type="KEGG" id="cts:Ctha_2570"/>
<dbReference type="RefSeq" id="WP_012501101.1">
    <property type="nucleotide sequence ID" value="NC_011026.1"/>
</dbReference>
<dbReference type="PANTHER" id="PTHR11108">
    <property type="entry name" value="FERROCHELATASE"/>
    <property type="match status" value="1"/>
</dbReference>
<keyword evidence="3" id="KW-1185">Reference proteome</keyword>
<dbReference type="STRING" id="517418.Ctha_2570"/>
<name>B3QY53_CHLT3</name>
<gene>
    <name evidence="2" type="ordered locus">Ctha_2570</name>
</gene>
<dbReference type="GO" id="GO:0004325">
    <property type="term" value="F:ferrochelatase activity"/>
    <property type="evidence" value="ECO:0007669"/>
    <property type="project" value="InterPro"/>
</dbReference>
<dbReference type="SUPFAM" id="SSF53800">
    <property type="entry name" value="Chelatase"/>
    <property type="match status" value="1"/>
</dbReference>
<dbReference type="PANTHER" id="PTHR11108:SF1">
    <property type="entry name" value="FERROCHELATASE, MITOCHONDRIAL"/>
    <property type="match status" value="1"/>
</dbReference>
<dbReference type="GO" id="GO:0006783">
    <property type="term" value="P:heme biosynthetic process"/>
    <property type="evidence" value="ECO:0007669"/>
    <property type="project" value="InterPro"/>
</dbReference>
<evidence type="ECO:0000256" key="1">
    <source>
        <dbReference type="RuleBase" id="RU004185"/>
    </source>
</evidence>
<evidence type="ECO:0000313" key="2">
    <source>
        <dbReference type="EMBL" id="ACF15019.1"/>
    </source>
</evidence>
<dbReference type="eggNOG" id="COG0276">
    <property type="taxonomic scope" value="Bacteria"/>
</dbReference>
<dbReference type="EMBL" id="CP001100">
    <property type="protein sequence ID" value="ACF15019.1"/>
    <property type="molecule type" value="Genomic_DNA"/>
</dbReference>
<dbReference type="Pfam" id="PF00762">
    <property type="entry name" value="Ferrochelatase"/>
    <property type="match status" value="1"/>
</dbReference>
<dbReference type="InterPro" id="IPR001015">
    <property type="entry name" value="Ferrochelatase"/>
</dbReference>
<dbReference type="Gene3D" id="3.40.50.1400">
    <property type="match status" value="2"/>
</dbReference>
<organism evidence="2 3">
    <name type="scientific">Chloroherpeton thalassium (strain ATCC 35110 / GB-78)</name>
    <dbReference type="NCBI Taxonomy" id="517418"/>
    <lineage>
        <taxon>Bacteria</taxon>
        <taxon>Pseudomonadati</taxon>
        <taxon>Chlorobiota</taxon>
        <taxon>Chlorobiia</taxon>
        <taxon>Chlorobiales</taxon>
        <taxon>Chloroherpetonaceae</taxon>
        <taxon>Chloroherpeton</taxon>
    </lineage>
</organism>
<dbReference type="HOGENOM" id="CLU_813023_0_0_10"/>
<proteinExistence type="inferred from homology"/>
<dbReference type="Proteomes" id="UP000001208">
    <property type="component" value="Chromosome"/>
</dbReference>
<protein>
    <submittedName>
        <fullName evidence="2">Ferrochelatase</fullName>
    </submittedName>
</protein>